<name>A0A7W7GZL6_9ACTN</name>
<keyword evidence="2" id="KW-0418">Kinase</keyword>
<dbReference type="Proteomes" id="UP000546162">
    <property type="component" value="Unassembled WGS sequence"/>
</dbReference>
<dbReference type="InterPro" id="IPR027417">
    <property type="entry name" value="P-loop_NTPase"/>
</dbReference>
<gene>
    <name evidence="2" type="ORF">BJY16_004621</name>
</gene>
<comment type="caution">
    <text evidence="2">The sequence shown here is derived from an EMBL/GenBank/DDBJ whole genome shotgun (WGS) entry which is preliminary data.</text>
</comment>
<dbReference type="RefSeq" id="WP_185041678.1">
    <property type="nucleotide sequence ID" value="NZ_BAABFG010000005.1"/>
</dbReference>
<evidence type="ECO:0000313" key="2">
    <source>
        <dbReference type="EMBL" id="MBB4741162.1"/>
    </source>
</evidence>
<dbReference type="SUPFAM" id="SSF52540">
    <property type="entry name" value="P-loop containing nucleoside triphosphate hydrolases"/>
    <property type="match status" value="1"/>
</dbReference>
<proteinExistence type="predicted"/>
<protein>
    <submittedName>
        <fullName evidence="2">Putative kinase</fullName>
    </submittedName>
</protein>
<evidence type="ECO:0000256" key="1">
    <source>
        <dbReference type="SAM" id="MobiDB-lite"/>
    </source>
</evidence>
<sequence length="215" mass="21874">MMIIERAVVVAVCGSPGAGKTTTARKAAARLGVPLLSRDEIADGLRLSGVAAEAIRGRAETLLVEAAVRFAAAGLSFVLDNSVLSRSLVEGLLGVEARVLAVHVIARDEVIGARLRERVTAGRGGRGDVAGPGLAGGEGEPGSGDTAAPRGGVPTVVRDGDRRLLALFEQGEMPRSIFEPPVGPHAVVELDTSDGSPAVEPIVAAAIALRGNGLR</sequence>
<dbReference type="Pfam" id="PF13671">
    <property type="entry name" value="AAA_33"/>
    <property type="match status" value="1"/>
</dbReference>
<dbReference type="EMBL" id="JACHNB010000001">
    <property type="protein sequence ID" value="MBB4741162.1"/>
    <property type="molecule type" value="Genomic_DNA"/>
</dbReference>
<dbReference type="AlphaFoldDB" id="A0A7W7GZL6"/>
<feature type="region of interest" description="Disordered" evidence="1">
    <location>
        <begin position="122"/>
        <end position="154"/>
    </location>
</feature>
<keyword evidence="2" id="KW-0808">Transferase</keyword>
<organism evidence="2 3">
    <name type="scientific">Actinoplanes octamycinicus</name>
    <dbReference type="NCBI Taxonomy" id="135948"/>
    <lineage>
        <taxon>Bacteria</taxon>
        <taxon>Bacillati</taxon>
        <taxon>Actinomycetota</taxon>
        <taxon>Actinomycetes</taxon>
        <taxon>Micromonosporales</taxon>
        <taxon>Micromonosporaceae</taxon>
        <taxon>Actinoplanes</taxon>
    </lineage>
</organism>
<accession>A0A7W7GZL6</accession>
<keyword evidence="3" id="KW-1185">Reference proteome</keyword>
<evidence type="ECO:0000313" key="3">
    <source>
        <dbReference type="Proteomes" id="UP000546162"/>
    </source>
</evidence>
<dbReference type="Gene3D" id="3.40.50.300">
    <property type="entry name" value="P-loop containing nucleotide triphosphate hydrolases"/>
    <property type="match status" value="1"/>
</dbReference>
<reference evidence="2 3" key="1">
    <citation type="submission" date="2020-08" db="EMBL/GenBank/DDBJ databases">
        <title>Sequencing the genomes of 1000 actinobacteria strains.</title>
        <authorList>
            <person name="Klenk H.-P."/>
        </authorList>
    </citation>
    <scope>NUCLEOTIDE SEQUENCE [LARGE SCALE GENOMIC DNA]</scope>
    <source>
        <strain evidence="2 3">DSM 45809</strain>
    </source>
</reference>
<dbReference type="GO" id="GO:0016301">
    <property type="term" value="F:kinase activity"/>
    <property type="evidence" value="ECO:0007669"/>
    <property type="project" value="UniProtKB-KW"/>
</dbReference>
<feature type="compositionally biased region" description="Gly residues" evidence="1">
    <location>
        <begin position="122"/>
        <end position="142"/>
    </location>
</feature>